<comment type="subcellular location">
    <subcellularLocation>
        <location evidence="1">Endomembrane system</location>
        <topology evidence="1">Multi-pass membrane protein</topology>
    </subcellularLocation>
</comment>
<proteinExistence type="inferred from homology"/>
<evidence type="ECO:0008006" key="10">
    <source>
        <dbReference type="Google" id="ProtNLM"/>
    </source>
</evidence>
<sequence length="294" mass="33291">MQTCRFKVRDRTDDWKCCFCCHVRTGTIFFGIWHLMLHVLALSVLAVVLRHPELMSYDRAVDLRSDGPRPTPLTELDLHHDNAEIQLTLGREQDKPIIMQNNIGGRAIYYQDINTCVIFTFCTFMITLLMVYGAIKGKPVYLLPFFCLQVFDFCISSLSAVGFLLYMPNMHGLIAHSPRIPYQNQLLQLNEQCLSLVVLLTFVIALLVKAYFIGVVWSCYKYLMLRVFPGQRTIHYIDTESLLPSYEAAVKKYPTPPPSYATAVRNHPPASSPANTTPAPAADDSTQPSPPQPM</sequence>
<evidence type="ECO:0000313" key="9">
    <source>
        <dbReference type="EMBL" id="JAS59694.1"/>
    </source>
</evidence>
<dbReference type="Pfam" id="PF03821">
    <property type="entry name" value="Mtp"/>
    <property type="match status" value="1"/>
</dbReference>
<keyword evidence="4 8" id="KW-0812">Transmembrane</keyword>
<protein>
    <recommendedName>
        <fullName evidence="10">Lysosomal-associated transmembrane protein 4A</fullName>
    </recommendedName>
</protein>
<evidence type="ECO:0000256" key="5">
    <source>
        <dbReference type="ARBA" id="ARBA00022989"/>
    </source>
</evidence>
<gene>
    <name evidence="9" type="ORF">g.37915</name>
</gene>
<feature type="transmembrane region" description="Helical" evidence="8">
    <location>
        <begin position="193"/>
        <end position="217"/>
    </location>
</feature>
<dbReference type="GO" id="GO:0012505">
    <property type="term" value="C:endomembrane system"/>
    <property type="evidence" value="ECO:0007669"/>
    <property type="project" value="UniProtKB-SubCell"/>
</dbReference>
<comment type="similarity">
    <text evidence="2">Belongs to the LAPTM4/LAPTM5 transporter family.</text>
</comment>
<dbReference type="GO" id="GO:0005765">
    <property type="term" value="C:lysosomal membrane"/>
    <property type="evidence" value="ECO:0007669"/>
    <property type="project" value="TreeGrafter"/>
</dbReference>
<evidence type="ECO:0000256" key="4">
    <source>
        <dbReference type="ARBA" id="ARBA00022692"/>
    </source>
</evidence>
<dbReference type="InterPro" id="IPR051115">
    <property type="entry name" value="LAPTM_transporter"/>
</dbReference>
<evidence type="ECO:0000256" key="6">
    <source>
        <dbReference type="ARBA" id="ARBA00023136"/>
    </source>
</evidence>
<dbReference type="InterPro" id="IPR004687">
    <property type="entry name" value="LAPTM4/5"/>
</dbReference>
<dbReference type="AlphaFoldDB" id="A0A1B6GB80"/>
<dbReference type="EMBL" id="GECZ01010075">
    <property type="protein sequence ID" value="JAS59694.1"/>
    <property type="molecule type" value="Transcribed_RNA"/>
</dbReference>
<organism evidence="9">
    <name type="scientific">Cuerna arida</name>
    <dbReference type="NCBI Taxonomy" id="1464854"/>
    <lineage>
        <taxon>Eukaryota</taxon>
        <taxon>Metazoa</taxon>
        <taxon>Ecdysozoa</taxon>
        <taxon>Arthropoda</taxon>
        <taxon>Hexapoda</taxon>
        <taxon>Insecta</taxon>
        <taxon>Pterygota</taxon>
        <taxon>Neoptera</taxon>
        <taxon>Paraneoptera</taxon>
        <taxon>Hemiptera</taxon>
        <taxon>Auchenorrhyncha</taxon>
        <taxon>Membracoidea</taxon>
        <taxon>Cicadellidae</taxon>
        <taxon>Cicadellinae</taxon>
        <taxon>Proconiini</taxon>
        <taxon>Cuerna</taxon>
    </lineage>
</organism>
<dbReference type="PANTHER" id="PTHR12479:SF10">
    <property type="entry name" value="LYSOSOMAL-ASSOCIATED TRANSMEMBRANE PROTEIN"/>
    <property type="match status" value="1"/>
</dbReference>
<name>A0A1B6GB80_9HEMI</name>
<feature type="transmembrane region" description="Helical" evidence="8">
    <location>
        <begin position="32"/>
        <end position="49"/>
    </location>
</feature>
<reference evidence="9" key="1">
    <citation type="submission" date="2015-11" db="EMBL/GenBank/DDBJ databases">
        <title>De novo transcriptome assembly of four potential Pierce s Disease insect vectors from Arizona vineyards.</title>
        <authorList>
            <person name="Tassone E.E."/>
        </authorList>
    </citation>
    <scope>NUCLEOTIDE SEQUENCE</scope>
</reference>
<keyword evidence="3" id="KW-0813">Transport</keyword>
<feature type="compositionally biased region" description="Low complexity" evidence="7">
    <location>
        <begin position="268"/>
        <end position="287"/>
    </location>
</feature>
<keyword evidence="6 8" id="KW-0472">Membrane</keyword>
<evidence type="ECO:0000256" key="8">
    <source>
        <dbReference type="SAM" id="Phobius"/>
    </source>
</evidence>
<evidence type="ECO:0000256" key="7">
    <source>
        <dbReference type="SAM" id="MobiDB-lite"/>
    </source>
</evidence>
<feature type="transmembrane region" description="Helical" evidence="8">
    <location>
        <begin position="141"/>
        <end position="166"/>
    </location>
</feature>
<feature type="transmembrane region" description="Helical" evidence="8">
    <location>
        <begin position="116"/>
        <end position="135"/>
    </location>
</feature>
<feature type="region of interest" description="Disordered" evidence="7">
    <location>
        <begin position="257"/>
        <end position="294"/>
    </location>
</feature>
<evidence type="ECO:0000256" key="1">
    <source>
        <dbReference type="ARBA" id="ARBA00004127"/>
    </source>
</evidence>
<evidence type="ECO:0000256" key="3">
    <source>
        <dbReference type="ARBA" id="ARBA00022448"/>
    </source>
</evidence>
<dbReference type="PANTHER" id="PTHR12479">
    <property type="entry name" value="LYSOSOMAL-ASSOCIATED TRANSMEMBRANE PROTEIN"/>
    <property type="match status" value="1"/>
</dbReference>
<evidence type="ECO:0000256" key="2">
    <source>
        <dbReference type="ARBA" id="ARBA00010076"/>
    </source>
</evidence>
<accession>A0A1B6GB80</accession>
<keyword evidence="5 8" id="KW-1133">Transmembrane helix</keyword>